<dbReference type="VEuPathDB" id="MicrosporidiaDB:AAJ76_1070009793"/>
<evidence type="ECO:0000313" key="4">
    <source>
        <dbReference type="Proteomes" id="UP000034350"/>
    </source>
</evidence>
<dbReference type="GO" id="GO:0016887">
    <property type="term" value="F:ATP hydrolysis activity"/>
    <property type="evidence" value="ECO:0007669"/>
    <property type="project" value="RHEA"/>
</dbReference>
<dbReference type="GO" id="GO:0006281">
    <property type="term" value="P:DNA repair"/>
    <property type="evidence" value="ECO:0007669"/>
    <property type="project" value="UniProtKB-KW"/>
</dbReference>
<dbReference type="GO" id="GO:0006310">
    <property type="term" value="P:DNA recombination"/>
    <property type="evidence" value="ECO:0007669"/>
    <property type="project" value="UniProtKB-KW"/>
</dbReference>
<keyword evidence="1" id="KW-0347">Helicase</keyword>
<name>A0A0F9WBA3_9MICR</name>
<dbReference type="RefSeq" id="XP_024329912.1">
    <property type="nucleotide sequence ID" value="XM_024473719.1"/>
</dbReference>
<keyword evidence="1" id="KW-0233">DNA recombination</keyword>
<keyword evidence="1" id="KW-0378">Hydrolase</keyword>
<dbReference type="OrthoDB" id="2194345at2759"/>
<dbReference type="GeneID" id="36318616"/>
<keyword evidence="4" id="KW-1185">Reference proteome</keyword>
<keyword evidence="1" id="KW-0067">ATP-binding</keyword>
<dbReference type="InterPro" id="IPR010285">
    <property type="entry name" value="DNA_helicase_pif1-like_DEAD"/>
</dbReference>
<dbReference type="VEuPathDB" id="MicrosporidiaDB:NCER_101731"/>
<dbReference type="GO" id="GO:0005524">
    <property type="term" value="F:ATP binding"/>
    <property type="evidence" value="ECO:0007669"/>
    <property type="project" value="UniProtKB-KW"/>
</dbReference>
<organism evidence="3 4">
    <name type="scientific">Vairimorpha ceranae</name>
    <dbReference type="NCBI Taxonomy" id="40302"/>
    <lineage>
        <taxon>Eukaryota</taxon>
        <taxon>Fungi</taxon>
        <taxon>Fungi incertae sedis</taxon>
        <taxon>Microsporidia</taxon>
        <taxon>Nosematidae</taxon>
        <taxon>Vairimorpha</taxon>
    </lineage>
</organism>
<dbReference type="AlphaFoldDB" id="A0A0F9WBA3"/>
<evidence type="ECO:0000256" key="1">
    <source>
        <dbReference type="RuleBase" id="RU363044"/>
    </source>
</evidence>
<evidence type="ECO:0000313" key="3">
    <source>
        <dbReference type="EMBL" id="KKO74170.1"/>
    </source>
</evidence>
<comment type="cofactor">
    <cofactor evidence="1">
        <name>Mg(2+)</name>
        <dbReference type="ChEBI" id="CHEBI:18420"/>
    </cofactor>
</comment>
<protein>
    <recommendedName>
        <fullName evidence="1">ATP-dependent DNA helicase</fullName>
        <ecNumber evidence="1">5.6.2.3</ecNumber>
    </recommendedName>
</protein>
<dbReference type="GO" id="GO:0000723">
    <property type="term" value="P:telomere maintenance"/>
    <property type="evidence" value="ECO:0007669"/>
    <property type="project" value="InterPro"/>
</dbReference>
<dbReference type="InterPro" id="IPR027417">
    <property type="entry name" value="P-loop_NTPase"/>
</dbReference>
<comment type="similarity">
    <text evidence="1">Belongs to the helicase family.</text>
</comment>
<accession>A0A0F9WBA3</accession>
<dbReference type="EC" id="5.6.2.3" evidence="1"/>
<dbReference type="Proteomes" id="UP000034350">
    <property type="component" value="Unassembled WGS sequence"/>
</dbReference>
<dbReference type="GO" id="GO:0043139">
    <property type="term" value="F:5'-3' DNA helicase activity"/>
    <property type="evidence" value="ECO:0007669"/>
    <property type="project" value="UniProtKB-EC"/>
</dbReference>
<reference evidence="3 4" key="1">
    <citation type="journal article" date="2015" name="Environ. Microbiol.">
        <title>Genome analyses suggest the presence of polyploidy and recent human-driven expansions in eight global populations of the honeybee pathogen Nosema ceranae.</title>
        <authorList>
            <person name="Pelin A."/>
            <person name="Selman M."/>
            <person name="Aris-Brosou S."/>
            <person name="Farinelli L."/>
            <person name="Corradi N."/>
        </authorList>
    </citation>
    <scope>NUCLEOTIDE SEQUENCE [LARGE SCALE GENOMIC DNA]</scope>
    <source>
        <strain evidence="3 4">PA08 1199</strain>
    </source>
</reference>
<feature type="non-terminal residue" evidence="3">
    <location>
        <position position="473"/>
    </location>
</feature>
<dbReference type="Gene3D" id="3.40.50.300">
    <property type="entry name" value="P-loop containing nucleotide triphosphate hydrolases"/>
    <property type="match status" value="1"/>
</dbReference>
<comment type="caution">
    <text evidence="3">The sequence shown here is derived from an EMBL/GenBank/DDBJ whole genome shotgun (WGS) entry which is preliminary data.</text>
</comment>
<dbReference type="PANTHER" id="PTHR10492:SF57">
    <property type="entry name" value="ATP-DEPENDENT DNA HELICASE"/>
    <property type="match status" value="1"/>
</dbReference>
<keyword evidence="1" id="KW-0234">DNA repair</keyword>
<comment type="catalytic activity">
    <reaction evidence="1">
        <text>ATP + H2O = ADP + phosphate + H(+)</text>
        <dbReference type="Rhea" id="RHEA:13065"/>
        <dbReference type="ChEBI" id="CHEBI:15377"/>
        <dbReference type="ChEBI" id="CHEBI:15378"/>
        <dbReference type="ChEBI" id="CHEBI:30616"/>
        <dbReference type="ChEBI" id="CHEBI:43474"/>
        <dbReference type="ChEBI" id="CHEBI:456216"/>
        <dbReference type="EC" id="5.6.2.3"/>
    </reaction>
</comment>
<keyword evidence="1" id="KW-0547">Nucleotide-binding</keyword>
<gene>
    <name evidence="3" type="ORF">AAJ76_1070009793</name>
</gene>
<dbReference type="EMBL" id="JPQZ01000107">
    <property type="protein sequence ID" value="KKO74170.1"/>
    <property type="molecule type" value="Genomic_DNA"/>
</dbReference>
<keyword evidence="1" id="KW-0227">DNA damage</keyword>
<evidence type="ECO:0000259" key="2">
    <source>
        <dbReference type="Pfam" id="PF05970"/>
    </source>
</evidence>
<dbReference type="Pfam" id="PF05970">
    <property type="entry name" value="PIF1"/>
    <property type="match status" value="1"/>
</dbReference>
<sequence>MKHMIHGPCGSANPNAPCMENGICTKGFSKEFNTHTKITEGYPVYRRREGQWYNYKNTAINNIHVVPYNKYLLKKYNCHINVEVCTSIKSVKYIFKYVYKGYDCANLRMYDNNEIDQYVNTRYVGAPEAMWRLLEYKMHNKSHVVIRLPVHLPREQMIVFEEGAEREQLLNELDKDTQLSAYFKLQEEDEEARRYYYTEIPLYYVFKNGKWHKRQRSQDKVITRMYTVSPTEKERYHLRILLLNVKGARSFEELRTYNGVVYNTFEEAAYARGLFINDNEWVNVLDEASMNQTPSSIRQLFAFICIFNRPRNPLELYNRFFDDMTEDIQDDKEGRLLCDLEEYFKTQGLSLETFGLPDRVTSNYRDEIVSDVDLDQLNKDIDMLNAEQKKAFNGVIESLDKNGKLIFIDGPAGTGKTFLYKVITRFISSMGKTTVSTATTGIAADLLDNAMTVHSCFKLPVPLNDNSVSRIKQ</sequence>
<feature type="domain" description="DNA helicase Pif1-like DEAD-box helicase" evidence="2">
    <location>
        <begin position="383"/>
        <end position="473"/>
    </location>
</feature>
<dbReference type="SUPFAM" id="SSF52540">
    <property type="entry name" value="P-loop containing nucleoside triphosphate hydrolases"/>
    <property type="match status" value="1"/>
</dbReference>
<dbReference type="PANTHER" id="PTHR10492">
    <property type="match status" value="1"/>
</dbReference>
<proteinExistence type="inferred from homology"/>